<dbReference type="SUPFAM" id="SSF52540">
    <property type="entry name" value="P-loop containing nucleoside triphosphate hydrolases"/>
    <property type="match status" value="1"/>
</dbReference>
<dbReference type="EMBL" id="BMNK01000004">
    <property type="protein sequence ID" value="GGP06046.1"/>
    <property type="molecule type" value="Genomic_DNA"/>
</dbReference>
<evidence type="ECO:0000256" key="5">
    <source>
        <dbReference type="ARBA" id="ARBA00023186"/>
    </source>
</evidence>
<evidence type="ECO:0000313" key="9">
    <source>
        <dbReference type="Proteomes" id="UP000660745"/>
    </source>
</evidence>
<reference evidence="8" key="2">
    <citation type="submission" date="2020-09" db="EMBL/GenBank/DDBJ databases">
        <authorList>
            <person name="Sun Q."/>
            <person name="Zhou Y."/>
        </authorList>
    </citation>
    <scope>NUCLEOTIDE SEQUENCE</scope>
    <source>
        <strain evidence="8">CGMCC 4.7430</strain>
    </source>
</reference>
<dbReference type="Proteomes" id="UP000660745">
    <property type="component" value="Unassembled WGS sequence"/>
</dbReference>
<dbReference type="NCBIfam" id="TIGR00101">
    <property type="entry name" value="ureG"/>
    <property type="match status" value="1"/>
</dbReference>
<dbReference type="HAMAP" id="MF_01389">
    <property type="entry name" value="UreG"/>
    <property type="match status" value="1"/>
</dbReference>
<evidence type="ECO:0000256" key="2">
    <source>
        <dbReference type="ARBA" id="ARBA00022741"/>
    </source>
</evidence>
<keyword evidence="9" id="KW-1185">Reference proteome</keyword>
<evidence type="ECO:0000313" key="8">
    <source>
        <dbReference type="EMBL" id="GGP06046.1"/>
    </source>
</evidence>
<dbReference type="Gene3D" id="3.40.50.300">
    <property type="entry name" value="P-loop containing nucleotide triphosphate hydrolases"/>
    <property type="match status" value="1"/>
</dbReference>
<dbReference type="InterPro" id="IPR027417">
    <property type="entry name" value="P-loop_NTPase"/>
</dbReference>
<evidence type="ECO:0000256" key="4">
    <source>
        <dbReference type="ARBA" id="ARBA00023134"/>
    </source>
</evidence>
<evidence type="ECO:0000256" key="1">
    <source>
        <dbReference type="ARBA" id="ARBA00005732"/>
    </source>
</evidence>
<accession>A0A918A6D4</accession>
<dbReference type="PANTHER" id="PTHR31715">
    <property type="entry name" value="UREASE ACCESSORY PROTEIN G"/>
    <property type="match status" value="1"/>
</dbReference>
<comment type="similarity">
    <text evidence="1 6">Belongs to the SIMIBI class G3E GTPase family. UreG subfamily.</text>
</comment>
<feature type="domain" description="CobW/HypB/UreG nucleotide-binding" evidence="7">
    <location>
        <begin position="79"/>
        <end position="249"/>
    </location>
</feature>
<keyword evidence="2 6" id="KW-0547">Nucleotide-binding</keyword>
<keyword evidence="6" id="KW-0963">Cytoplasm</keyword>
<sequence>MPVVHPQSFTLSRSPSVVHPQSFTLSRSPSVVHPQSFTLSRSPSVVHPIGAAMHLHHADAFAGPADLERPDGRRRALRIGLGGPVGSGKTATVAALCRTLRDDLSIAVVTNDIYTCEDAEFLLREAVLPAERIQAVETGACPHTAIRDDISANLEAVEDLEDQVGPLDLILVESGGDNLTATFSKGLVDVQIFVIDVAGGDDIPRKGGPGITTADLLVINKTDLAPHVGVDLARMARDAEDQRGGLPVVFTALKSEGGVMPVADWVGERLAAWAAGTA</sequence>
<dbReference type="PANTHER" id="PTHR31715:SF0">
    <property type="entry name" value="UREASE ACCESSORY PROTEIN G"/>
    <property type="match status" value="1"/>
</dbReference>
<organism evidence="8 9">
    <name type="scientific">Nonomuraea glycinis</name>
    <dbReference type="NCBI Taxonomy" id="2047744"/>
    <lineage>
        <taxon>Bacteria</taxon>
        <taxon>Bacillati</taxon>
        <taxon>Actinomycetota</taxon>
        <taxon>Actinomycetes</taxon>
        <taxon>Streptosporangiales</taxon>
        <taxon>Streptosporangiaceae</taxon>
        <taxon>Nonomuraea</taxon>
    </lineage>
</organism>
<evidence type="ECO:0000256" key="3">
    <source>
        <dbReference type="ARBA" id="ARBA00022988"/>
    </source>
</evidence>
<dbReference type="Pfam" id="PF02492">
    <property type="entry name" value="cobW"/>
    <property type="match status" value="1"/>
</dbReference>
<comment type="subunit">
    <text evidence="6">Homodimer. UreD, UreF and UreG form a complex that acts as a GTP-hydrolysis-dependent molecular chaperone, activating the urease apoprotein by helping to assemble the nickel containing metallocenter of UreC. The UreE protein probably delivers the nickel.</text>
</comment>
<dbReference type="GO" id="GO:0043419">
    <property type="term" value="P:urea catabolic process"/>
    <property type="evidence" value="ECO:0007669"/>
    <property type="project" value="InterPro"/>
</dbReference>
<dbReference type="GO" id="GO:0005525">
    <property type="term" value="F:GTP binding"/>
    <property type="evidence" value="ECO:0007669"/>
    <property type="project" value="UniProtKB-KW"/>
</dbReference>
<keyword evidence="3 6" id="KW-0996">Nickel insertion</keyword>
<reference evidence="8" key="1">
    <citation type="journal article" date="2014" name="Int. J. Syst. Evol. Microbiol.">
        <title>Complete genome sequence of Corynebacterium casei LMG S-19264T (=DSM 44701T), isolated from a smear-ripened cheese.</title>
        <authorList>
            <consortium name="US DOE Joint Genome Institute (JGI-PGF)"/>
            <person name="Walter F."/>
            <person name="Albersmeier A."/>
            <person name="Kalinowski J."/>
            <person name="Ruckert C."/>
        </authorList>
    </citation>
    <scope>NUCLEOTIDE SEQUENCE</scope>
    <source>
        <strain evidence="8">CGMCC 4.7430</strain>
    </source>
</reference>
<comment type="caution">
    <text evidence="8">The sequence shown here is derived from an EMBL/GenBank/DDBJ whole genome shotgun (WGS) entry which is preliminary data.</text>
</comment>
<dbReference type="InterPro" id="IPR003495">
    <property type="entry name" value="CobW/HypB/UreG_nucleotide-bd"/>
</dbReference>
<proteinExistence type="inferred from homology"/>
<dbReference type="InterPro" id="IPR004400">
    <property type="entry name" value="UreG"/>
</dbReference>
<dbReference type="CDD" id="cd05540">
    <property type="entry name" value="UreG"/>
    <property type="match status" value="1"/>
</dbReference>
<keyword evidence="5 6" id="KW-0143">Chaperone</keyword>
<keyword evidence="4 6" id="KW-0342">GTP-binding</keyword>
<feature type="binding site" evidence="6">
    <location>
        <begin position="83"/>
        <end position="90"/>
    </location>
    <ligand>
        <name>GTP</name>
        <dbReference type="ChEBI" id="CHEBI:37565"/>
    </ligand>
</feature>
<dbReference type="GO" id="GO:0016151">
    <property type="term" value="F:nickel cation binding"/>
    <property type="evidence" value="ECO:0007669"/>
    <property type="project" value="UniProtKB-UniRule"/>
</dbReference>
<protein>
    <recommendedName>
        <fullName evidence="6">Urease accessory protein UreG</fullName>
    </recommendedName>
</protein>
<gene>
    <name evidence="6 8" type="primary">ureG</name>
    <name evidence="8" type="ORF">GCM10012278_27870</name>
</gene>
<dbReference type="GO" id="GO:0005737">
    <property type="term" value="C:cytoplasm"/>
    <property type="evidence" value="ECO:0007669"/>
    <property type="project" value="UniProtKB-SubCell"/>
</dbReference>
<comment type="function">
    <text evidence="6">Facilitates the functional incorporation of the urease nickel metallocenter. This process requires GTP hydrolysis, probably effectuated by UreG.</text>
</comment>
<dbReference type="GO" id="GO:0003924">
    <property type="term" value="F:GTPase activity"/>
    <property type="evidence" value="ECO:0007669"/>
    <property type="project" value="InterPro"/>
</dbReference>
<evidence type="ECO:0000259" key="7">
    <source>
        <dbReference type="Pfam" id="PF02492"/>
    </source>
</evidence>
<comment type="subcellular location">
    <subcellularLocation>
        <location evidence="6">Cytoplasm</location>
    </subcellularLocation>
</comment>
<evidence type="ECO:0000256" key="6">
    <source>
        <dbReference type="HAMAP-Rule" id="MF_01389"/>
    </source>
</evidence>
<dbReference type="AlphaFoldDB" id="A0A918A6D4"/>
<name>A0A918A6D4_9ACTN</name>